<name>A0ABM8V7L2_THEXY</name>
<evidence type="ECO:0000256" key="1">
    <source>
        <dbReference type="SAM" id="SignalP"/>
    </source>
</evidence>
<feature type="chain" id="PRO_5045826758" evidence="1">
    <location>
        <begin position="26"/>
        <end position="837"/>
    </location>
</feature>
<reference evidence="2 3" key="1">
    <citation type="submission" date="2021-04" db="EMBL/GenBank/DDBJ databases">
        <authorList>
            <person name="Rakotoarivonina H."/>
        </authorList>
    </citation>
    <scope>NUCLEOTIDE SEQUENCE [LARGE SCALE GENOMIC DNA]</scope>
    <source>
        <strain evidence="2 3">XE</strain>
    </source>
</reference>
<accession>A0ABM8V7L2</accession>
<comment type="caution">
    <text evidence="2">The sequence shown here is derived from an EMBL/GenBank/DDBJ whole genome shotgun (WGS) entry which is preliminary data.</text>
</comment>
<protein>
    <submittedName>
        <fullName evidence="2">Uncharacterized protein</fullName>
    </submittedName>
</protein>
<dbReference type="RefSeq" id="WP_213485619.1">
    <property type="nucleotide sequence ID" value="NZ_CAJRAY010000081.1"/>
</dbReference>
<evidence type="ECO:0000313" key="2">
    <source>
        <dbReference type="EMBL" id="CAG5091482.1"/>
    </source>
</evidence>
<keyword evidence="1" id="KW-0732">Signal</keyword>
<sequence>MKKIAKTAGTALIAGSMLIIPLSNAAWSAAAPSKTATTAQAQALQPFAGTKLKTFMISANSYVQVKDIFFQYDNNSKKVFFTILVYNGDKHAIDFTYYYPEVFAASGGKFTVQEHPDNKKSGIVEPSTTEEFKYYANINSSLNYTDLVFKVQKIDFNAPNYTRLIGQAAITTAYQNSVPSKHYYIIRKGNDKLKTYLQPGSKLAVSGDHQVRLRFEMENVGWMTYTVPNLQFYILTKAGHMVKLTSDLANPLNLQPGEKVVVTLSGAIKSSIDLNGTKLIVQAVSGGEQAIETPIAMYNLVWDTASSFITGENQKAQLKVSDNAMEAGIETLYVDRTETQNEWTVTLKWTNKGDSAVTLPKYKYELMDSRGVRYPVEVPDAEVQVVPGIDKEIIGSAVTPPTVDGPFTLLVRYPKDETNPTEYIAAAFKLNAEQATGPVEGKKYRNEYGLYQISVSRVERLPWGDQDLINAYVEVENLGSTSQIIPQITAALKLNGINVNEQDVKIMKIEDKIMLGAKEKTSYVVTTKVPYTYTFNELTLNLSEQTSGEAKATIGLFRADKISPATSVSIGSKHKIDSVGRRASLEFLNTYVFEGKDDDLLYAEFKYSNDETRSKTLPALKAYFKTSDGTYFEADVVNVKSQLKSNGTTLLAAKAVVPKTFVSDGNVELVIGEAIENGQYAKPDGTPDGYISAVSFKLPKNQNVAKEELVDLSFRPYKLRIHNAFAVLSDASNVRLDIRYTLDKTAEFDVLETARKLYVELEGNHLKYGKTVEVEPKQDDGSGLKVGIEQEIRVEIQGQNIANLIYNGYKVNIYEEIDGYKRLLGSKTNNSFQVPVP</sequence>
<gene>
    <name evidence="2" type="primary">txxe 3427</name>
    <name evidence="2" type="ORF">TXXE_15780</name>
</gene>
<feature type="signal peptide" evidence="1">
    <location>
        <begin position="1"/>
        <end position="25"/>
    </location>
</feature>
<proteinExistence type="predicted"/>
<keyword evidence="3" id="KW-1185">Reference proteome</keyword>
<evidence type="ECO:0000313" key="3">
    <source>
        <dbReference type="Proteomes" id="UP000681526"/>
    </source>
</evidence>
<organism evidence="2 3">
    <name type="scientific">Thermobacillus xylanilyticus</name>
    <dbReference type="NCBI Taxonomy" id="76633"/>
    <lineage>
        <taxon>Bacteria</taxon>
        <taxon>Bacillati</taxon>
        <taxon>Bacillota</taxon>
        <taxon>Bacilli</taxon>
        <taxon>Bacillales</taxon>
        <taxon>Paenibacillaceae</taxon>
        <taxon>Thermobacillus</taxon>
    </lineage>
</organism>
<dbReference type="EMBL" id="CAJRAY010000081">
    <property type="protein sequence ID" value="CAG5091482.1"/>
    <property type="molecule type" value="Genomic_DNA"/>
</dbReference>
<dbReference type="Proteomes" id="UP000681526">
    <property type="component" value="Unassembled WGS sequence"/>
</dbReference>